<evidence type="ECO:0000259" key="3">
    <source>
        <dbReference type="PROSITE" id="PS50887"/>
    </source>
</evidence>
<dbReference type="RefSeq" id="WP_133903472.1">
    <property type="nucleotide sequence ID" value="NZ_SOCP01000005.1"/>
</dbReference>
<dbReference type="EMBL" id="SOCP01000005">
    <property type="protein sequence ID" value="TDV52062.1"/>
    <property type="molecule type" value="Genomic_DNA"/>
</dbReference>
<dbReference type="PROSITE" id="PS50883">
    <property type="entry name" value="EAL"/>
    <property type="match status" value="1"/>
</dbReference>
<dbReference type="SMART" id="SM00267">
    <property type="entry name" value="GGDEF"/>
    <property type="match status" value="1"/>
</dbReference>
<accession>A0A4R7VQZ3</accession>
<dbReference type="SUPFAM" id="SSF141868">
    <property type="entry name" value="EAL domain-like"/>
    <property type="match status" value="1"/>
</dbReference>
<dbReference type="SUPFAM" id="SSF55073">
    <property type="entry name" value="Nucleotide cyclase"/>
    <property type="match status" value="1"/>
</dbReference>
<dbReference type="Gene3D" id="3.20.20.450">
    <property type="entry name" value="EAL domain"/>
    <property type="match status" value="1"/>
</dbReference>
<dbReference type="InterPro" id="IPR035919">
    <property type="entry name" value="EAL_sf"/>
</dbReference>
<organism evidence="4 5">
    <name type="scientific">Actinophytocola oryzae</name>
    <dbReference type="NCBI Taxonomy" id="502181"/>
    <lineage>
        <taxon>Bacteria</taxon>
        <taxon>Bacillati</taxon>
        <taxon>Actinomycetota</taxon>
        <taxon>Actinomycetes</taxon>
        <taxon>Pseudonocardiales</taxon>
        <taxon>Pseudonocardiaceae</taxon>
    </lineage>
</organism>
<dbReference type="Gene3D" id="3.30.70.270">
    <property type="match status" value="1"/>
</dbReference>
<proteinExistence type="predicted"/>
<evidence type="ECO:0000256" key="1">
    <source>
        <dbReference type="SAM" id="MobiDB-lite"/>
    </source>
</evidence>
<dbReference type="PROSITE" id="PS50887">
    <property type="entry name" value="GGDEF"/>
    <property type="match status" value="1"/>
</dbReference>
<dbReference type="Pfam" id="PF00990">
    <property type="entry name" value="GGDEF"/>
    <property type="match status" value="1"/>
</dbReference>
<comment type="caution">
    <text evidence="4">The sequence shown here is derived from an EMBL/GenBank/DDBJ whole genome shotgun (WGS) entry which is preliminary data.</text>
</comment>
<evidence type="ECO:0000313" key="5">
    <source>
        <dbReference type="Proteomes" id="UP000294927"/>
    </source>
</evidence>
<dbReference type="NCBIfam" id="TIGR00254">
    <property type="entry name" value="GGDEF"/>
    <property type="match status" value="1"/>
</dbReference>
<sequence>MGRPDGRPVTVPLPGRGTPSPAGRDREKTARKWAYLLCTTTYVPLVHADIEEPVREMVQELFDADERLRAAERVGARLVELNCVDRESLRITVDVLAGPLLAEDSPERVTRLLGAVAAGYAEALRRRTTEQQESMIRAVKAVAAKAIRVAKANEEDRDAMATELSLLRGQLSHQLLHDPLTGLPNRQFLTTRLEEVLNSGSPTTLYLLELNGFQLLNDGLGGRLADTLLFAVATRLRHALPVAMIARTDRACFAALDEQGPDDEHSLPAPASVVAMITETLSDATYVDDHGLALTANIGVVRSPPHGADPERLLHAADLALRLAKERGPGQWHLLTPTEAELRVRRPRLASIMPGAVETGQLAVGYRLRVNLADERPVAIDAYPRWALAGVGGTECVTLAEETGLSPSMGRWLLRTAGARAVETGLPLSVSLSPNQAAAPDLVGAVLDTLAEVSLPPARLRLAMPAPEVFDGRSQAVDNLKALTKAGVRTAVHDFTGAPSDVVRLPDLSLNTVSLAPRLVAQARTIGTKSLVTRAFSNLTALVHDAGATVSVDDLRSEPEVDWWRHAGADTATGPMFPIREQ</sequence>
<feature type="domain" description="GGDEF" evidence="3">
    <location>
        <begin position="201"/>
        <end position="337"/>
    </location>
</feature>
<dbReference type="Pfam" id="PF00563">
    <property type="entry name" value="EAL"/>
    <property type="match status" value="1"/>
</dbReference>
<evidence type="ECO:0000259" key="2">
    <source>
        <dbReference type="PROSITE" id="PS50883"/>
    </source>
</evidence>
<dbReference type="InterPro" id="IPR029787">
    <property type="entry name" value="Nucleotide_cyclase"/>
</dbReference>
<feature type="domain" description="EAL" evidence="2">
    <location>
        <begin position="346"/>
        <end position="582"/>
    </location>
</feature>
<dbReference type="OrthoDB" id="23692at2"/>
<dbReference type="InterPro" id="IPR000160">
    <property type="entry name" value="GGDEF_dom"/>
</dbReference>
<evidence type="ECO:0000313" key="4">
    <source>
        <dbReference type="EMBL" id="TDV52062.1"/>
    </source>
</evidence>
<reference evidence="4 5" key="1">
    <citation type="submission" date="2019-03" db="EMBL/GenBank/DDBJ databases">
        <title>Genomic Encyclopedia of Archaeal and Bacterial Type Strains, Phase II (KMG-II): from individual species to whole genera.</title>
        <authorList>
            <person name="Goeker M."/>
        </authorList>
    </citation>
    <scope>NUCLEOTIDE SEQUENCE [LARGE SCALE GENOMIC DNA]</scope>
    <source>
        <strain evidence="4 5">DSM 45499</strain>
    </source>
</reference>
<dbReference type="Proteomes" id="UP000294927">
    <property type="component" value="Unassembled WGS sequence"/>
</dbReference>
<dbReference type="PANTHER" id="PTHR44757">
    <property type="entry name" value="DIGUANYLATE CYCLASE DGCP"/>
    <property type="match status" value="1"/>
</dbReference>
<dbReference type="AlphaFoldDB" id="A0A4R7VQZ3"/>
<dbReference type="CDD" id="cd01949">
    <property type="entry name" value="GGDEF"/>
    <property type="match status" value="1"/>
</dbReference>
<keyword evidence="5" id="KW-1185">Reference proteome</keyword>
<dbReference type="PANTHER" id="PTHR44757:SF2">
    <property type="entry name" value="BIOFILM ARCHITECTURE MAINTENANCE PROTEIN MBAA"/>
    <property type="match status" value="1"/>
</dbReference>
<name>A0A4R7VQZ3_9PSEU</name>
<dbReference type="SMART" id="SM00052">
    <property type="entry name" value="EAL"/>
    <property type="match status" value="1"/>
</dbReference>
<protein>
    <submittedName>
        <fullName evidence="4">Diguanylate cyclase (GGDEF)-like protein</fullName>
    </submittedName>
</protein>
<dbReference type="InterPro" id="IPR001633">
    <property type="entry name" value="EAL_dom"/>
</dbReference>
<dbReference type="InterPro" id="IPR052155">
    <property type="entry name" value="Biofilm_reg_signaling"/>
</dbReference>
<feature type="region of interest" description="Disordered" evidence="1">
    <location>
        <begin position="1"/>
        <end position="27"/>
    </location>
</feature>
<gene>
    <name evidence="4" type="ORF">CLV71_105193</name>
</gene>
<dbReference type="InterPro" id="IPR043128">
    <property type="entry name" value="Rev_trsase/Diguanyl_cyclase"/>
</dbReference>